<evidence type="ECO:0000313" key="2">
    <source>
        <dbReference type="EMBL" id="SBV95429.1"/>
    </source>
</evidence>
<proteinExistence type="predicted"/>
<dbReference type="Gene3D" id="3.30.70.270">
    <property type="match status" value="1"/>
</dbReference>
<organism evidence="2">
    <name type="scientific">uncultured delta proteobacterium</name>
    <dbReference type="NCBI Taxonomy" id="34034"/>
    <lineage>
        <taxon>Bacteria</taxon>
        <taxon>Deltaproteobacteria</taxon>
        <taxon>environmental samples</taxon>
    </lineage>
</organism>
<accession>A0A212J7L9</accession>
<keyword evidence="2" id="KW-0548">Nucleotidyltransferase</keyword>
<dbReference type="EMBL" id="FLUQ01000001">
    <property type="protein sequence ID" value="SBV95429.1"/>
    <property type="molecule type" value="Genomic_DNA"/>
</dbReference>
<keyword evidence="2" id="KW-0808">Transferase</keyword>
<dbReference type="InterPro" id="IPR029787">
    <property type="entry name" value="Nucleotide_cyclase"/>
</dbReference>
<reference evidence="2" key="1">
    <citation type="submission" date="2016-04" db="EMBL/GenBank/DDBJ databases">
        <authorList>
            <person name="Evans L.H."/>
            <person name="Alamgir A."/>
            <person name="Owens N."/>
            <person name="Weber N.D."/>
            <person name="Virtaneva K."/>
            <person name="Barbian K."/>
            <person name="Babar A."/>
            <person name="Rosenke K."/>
        </authorList>
    </citation>
    <scope>NUCLEOTIDE SEQUENCE</scope>
    <source>
        <strain evidence="2">86</strain>
    </source>
</reference>
<protein>
    <submittedName>
        <fullName evidence="2">Putative Diguanylate cyclase</fullName>
        <ecNumber evidence="2">2.7.7.65</ecNumber>
    </submittedName>
</protein>
<dbReference type="InterPro" id="IPR000160">
    <property type="entry name" value="GGDEF_dom"/>
</dbReference>
<dbReference type="EC" id="2.7.7.65" evidence="2"/>
<dbReference type="GO" id="GO:1902201">
    <property type="term" value="P:negative regulation of bacterial-type flagellum-dependent cell motility"/>
    <property type="evidence" value="ECO:0007669"/>
    <property type="project" value="TreeGrafter"/>
</dbReference>
<dbReference type="CDD" id="cd01949">
    <property type="entry name" value="GGDEF"/>
    <property type="match status" value="1"/>
</dbReference>
<dbReference type="PANTHER" id="PTHR45138:SF9">
    <property type="entry name" value="DIGUANYLATE CYCLASE DGCM-RELATED"/>
    <property type="match status" value="1"/>
</dbReference>
<dbReference type="PANTHER" id="PTHR45138">
    <property type="entry name" value="REGULATORY COMPONENTS OF SENSORY TRANSDUCTION SYSTEM"/>
    <property type="match status" value="1"/>
</dbReference>
<gene>
    <name evidence="2" type="ORF">KL86DPRO_10866</name>
</gene>
<dbReference type="SUPFAM" id="SSF55073">
    <property type="entry name" value="Nucleotide cyclase"/>
    <property type="match status" value="1"/>
</dbReference>
<dbReference type="InterPro" id="IPR050469">
    <property type="entry name" value="Diguanylate_Cyclase"/>
</dbReference>
<dbReference type="InterPro" id="IPR043128">
    <property type="entry name" value="Rev_trsase/Diguanyl_cyclase"/>
</dbReference>
<feature type="domain" description="GGDEF" evidence="1">
    <location>
        <begin position="179"/>
        <end position="307"/>
    </location>
</feature>
<dbReference type="AlphaFoldDB" id="A0A212J7L9"/>
<sequence length="307" mass="34349">MTNTESLALNLLQSFNYAILQRIGPKKYTFFGQAPAFYNALFPPCADGPCTTPWETSPMLDFFLEEAEAFFARKELGALASGIWEEDGITQKDTALMALAKNLGETQLIVIRLLQEDYIDRVGILRKAREQLLENRQLSQNLAMFKEKSRIDGLTSIFNRATFMELLHDEIKRSQILEYPLILLILDIDDFKKVNDTYGHLVGDKVLQGMGATLKASLRRNDIVARYGGEEFAVLIPHEAMDRALQIAEKVRKNVAAMVIPDAPPITVSIGCTAYSPGEASESFFKRADEALYLAKTTGKNKVCIGR</sequence>
<dbReference type="PROSITE" id="PS50887">
    <property type="entry name" value="GGDEF"/>
    <property type="match status" value="1"/>
</dbReference>
<dbReference type="NCBIfam" id="TIGR00254">
    <property type="entry name" value="GGDEF"/>
    <property type="match status" value="1"/>
</dbReference>
<dbReference type="FunFam" id="3.30.70.270:FF:000001">
    <property type="entry name" value="Diguanylate cyclase domain protein"/>
    <property type="match status" value="1"/>
</dbReference>
<dbReference type="GO" id="GO:0005886">
    <property type="term" value="C:plasma membrane"/>
    <property type="evidence" value="ECO:0007669"/>
    <property type="project" value="TreeGrafter"/>
</dbReference>
<dbReference type="GO" id="GO:0043709">
    <property type="term" value="P:cell adhesion involved in single-species biofilm formation"/>
    <property type="evidence" value="ECO:0007669"/>
    <property type="project" value="TreeGrafter"/>
</dbReference>
<dbReference type="Pfam" id="PF00990">
    <property type="entry name" value="GGDEF"/>
    <property type="match status" value="1"/>
</dbReference>
<name>A0A212J7L9_9DELT</name>
<evidence type="ECO:0000259" key="1">
    <source>
        <dbReference type="PROSITE" id="PS50887"/>
    </source>
</evidence>
<dbReference type="GO" id="GO:0052621">
    <property type="term" value="F:diguanylate cyclase activity"/>
    <property type="evidence" value="ECO:0007669"/>
    <property type="project" value="UniProtKB-EC"/>
</dbReference>
<dbReference type="SMART" id="SM00267">
    <property type="entry name" value="GGDEF"/>
    <property type="match status" value="1"/>
</dbReference>